<protein>
    <submittedName>
        <fullName evidence="3">N-acetylmuramoyl-L-alanine amidase</fullName>
        <ecNumber evidence="3">3.5.1.28</ecNumber>
    </submittedName>
</protein>
<reference evidence="3" key="1">
    <citation type="submission" date="2020-10" db="EMBL/GenBank/DDBJ databases">
        <title>Sequencing the genomes of 1000 actinobacteria strains.</title>
        <authorList>
            <person name="Klenk H.-P."/>
        </authorList>
    </citation>
    <scope>NUCLEOTIDE SEQUENCE</scope>
    <source>
        <strain evidence="3">DSM 45354</strain>
    </source>
</reference>
<dbReference type="GO" id="GO:0030288">
    <property type="term" value="C:outer membrane-bounded periplasmic space"/>
    <property type="evidence" value="ECO:0007669"/>
    <property type="project" value="TreeGrafter"/>
</dbReference>
<evidence type="ECO:0000313" key="3">
    <source>
        <dbReference type="EMBL" id="MBE1604998.1"/>
    </source>
</evidence>
<dbReference type="Pfam" id="PF01471">
    <property type="entry name" value="PG_binding_1"/>
    <property type="match status" value="2"/>
</dbReference>
<dbReference type="InterPro" id="IPR036366">
    <property type="entry name" value="PGBDSf"/>
</dbReference>
<dbReference type="Pfam" id="PF01520">
    <property type="entry name" value="Amidase_3"/>
    <property type="match status" value="1"/>
</dbReference>
<dbReference type="InterPro" id="IPR050695">
    <property type="entry name" value="N-acetylmuramoyl_amidase_3"/>
</dbReference>
<comment type="caution">
    <text evidence="3">The sequence shown here is derived from an EMBL/GenBank/DDBJ whole genome shotgun (WGS) entry which is preliminary data.</text>
</comment>
<dbReference type="RefSeq" id="WP_192749410.1">
    <property type="nucleotide sequence ID" value="NZ_BAABJL010000030.1"/>
</dbReference>
<dbReference type="AlphaFoldDB" id="A0A927RIW8"/>
<keyword evidence="4" id="KW-1185">Reference proteome</keyword>
<dbReference type="GO" id="GO:0009253">
    <property type="term" value="P:peptidoglycan catabolic process"/>
    <property type="evidence" value="ECO:0007669"/>
    <property type="project" value="InterPro"/>
</dbReference>
<dbReference type="InterPro" id="IPR002477">
    <property type="entry name" value="Peptidoglycan-bd-like"/>
</dbReference>
<keyword evidence="1 3" id="KW-0378">Hydrolase</keyword>
<evidence type="ECO:0000259" key="2">
    <source>
        <dbReference type="SMART" id="SM00646"/>
    </source>
</evidence>
<dbReference type="EC" id="3.5.1.28" evidence="3"/>
<dbReference type="InterPro" id="IPR002508">
    <property type="entry name" value="MurNAc-LAA_cat"/>
</dbReference>
<dbReference type="SUPFAM" id="SSF47090">
    <property type="entry name" value="PGBD-like"/>
    <property type="match status" value="2"/>
</dbReference>
<dbReference type="Gene3D" id="1.10.101.10">
    <property type="entry name" value="PGBD-like superfamily/PGBD"/>
    <property type="match status" value="2"/>
</dbReference>
<dbReference type="InterPro" id="IPR036365">
    <property type="entry name" value="PGBD-like_sf"/>
</dbReference>
<organism evidence="3 4">
    <name type="scientific">Actinopolymorpha pittospori</name>
    <dbReference type="NCBI Taxonomy" id="648752"/>
    <lineage>
        <taxon>Bacteria</taxon>
        <taxon>Bacillati</taxon>
        <taxon>Actinomycetota</taxon>
        <taxon>Actinomycetes</taxon>
        <taxon>Propionibacteriales</taxon>
        <taxon>Actinopolymorphaceae</taxon>
        <taxon>Actinopolymorpha</taxon>
    </lineage>
</organism>
<dbReference type="CDD" id="cd02696">
    <property type="entry name" value="MurNAc-LAA"/>
    <property type="match status" value="1"/>
</dbReference>
<accession>A0A927RIW8</accession>
<feature type="domain" description="MurNAc-LAA" evidence="2">
    <location>
        <begin position="245"/>
        <end position="363"/>
    </location>
</feature>
<dbReference type="PANTHER" id="PTHR30404">
    <property type="entry name" value="N-ACETYLMURAMOYL-L-ALANINE AMIDASE"/>
    <property type="match status" value="1"/>
</dbReference>
<dbReference type="Gene3D" id="3.40.630.40">
    <property type="entry name" value="Zn-dependent exopeptidases"/>
    <property type="match status" value="1"/>
</dbReference>
<dbReference type="PANTHER" id="PTHR30404:SF0">
    <property type="entry name" value="N-ACETYLMURAMOYL-L-ALANINE AMIDASE AMIC"/>
    <property type="match status" value="1"/>
</dbReference>
<proteinExistence type="predicted"/>
<dbReference type="SMART" id="SM00646">
    <property type="entry name" value="Ami_3"/>
    <property type="match status" value="1"/>
</dbReference>
<evidence type="ECO:0000313" key="4">
    <source>
        <dbReference type="Proteomes" id="UP000638648"/>
    </source>
</evidence>
<dbReference type="SUPFAM" id="SSF53187">
    <property type="entry name" value="Zn-dependent exopeptidases"/>
    <property type="match status" value="1"/>
</dbReference>
<evidence type="ECO:0000256" key="1">
    <source>
        <dbReference type="ARBA" id="ARBA00022801"/>
    </source>
</evidence>
<gene>
    <name evidence="3" type="ORF">HEB94_001846</name>
</gene>
<dbReference type="GO" id="GO:0008745">
    <property type="term" value="F:N-acetylmuramoyl-L-alanine amidase activity"/>
    <property type="evidence" value="ECO:0007669"/>
    <property type="project" value="UniProtKB-EC"/>
</dbReference>
<dbReference type="EMBL" id="JADBEM010000001">
    <property type="protein sequence ID" value="MBE1604998.1"/>
    <property type="molecule type" value="Genomic_DNA"/>
</dbReference>
<sequence length="385" mass="41878">MTEHRYGLGDRGPAVAEIRTKLVQLGILPPTEESTESTESAVDAVFDQRVDQAVRQFQQQRGLTAHGVVDSETYRVLEEARWRLGDRLLSYVAGHLLIGDDVGTLQRRLLELGFEIDRVDGVYGPKTEHAVKEFQRSVGAPSDGTCGPATFKALARLSPIVTGGRADALRESERVHRSGPRLPGKVVVIDPGHGGADRGCSANGLSEAEIAFDLASRIEGRLAATGVRVFLTRGRDASPDEATRARFANETNADLVVSLHVDEHPNPQASGVATYFYGTAGSDDDMRSTLGERFAGLVQREIVARTDLRDCHTHAKTWDLLRHTQMPTVRVELGYVSNPGDASRISDPGFRDVVAEAIVVAVQRVYLPPDMDTPTGVLQLGELIR</sequence>
<name>A0A927RIW8_9ACTN</name>
<dbReference type="Proteomes" id="UP000638648">
    <property type="component" value="Unassembled WGS sequence"/>
</dbReference>